<sequence>MTIAAVILLCVGLVGYAVYMDNRRLAVDPASYTPLLDLIANVESKDNYNAYFGNADNTSTNFTQMTIAQVQSWQAAHIAEGHASSAVGRYQIIDTTLRELVRQQGIDTNRKFDKLLQDQLAIALLERRGSEKLVNREITKEQFAANLAMEWAAFPKVIGPNPDTSYYDGDGLNSSLVSVEQVLKAIAPIKPQ</sequence>
<dbReference type="SUPFAM" id="SSF53955">
    <property type="entry name" value="Lysozyme-like"/>
    <property type="match status" value="1"/>
</dbReference>
<proteinExistence type="predicted"/>
<evidence type="ECO:0000313" key="1">
    <source>
        <dbReference type="EMBL" id="QHN42992.1"/>
    </source>
</evidence>
<dbReference type="EMBL" id="CP045921">
    <property type="protein sequence ID" value="QHN42992.1"/>
    <property type="molecule type" value="Genomic_DNA"/>
</dbReference>
<dbReference type="KEGG" id="mama:GII36_03990"/>
<protein>
    <submittedName>
        <fullName evidence="1">Uncharacterized protein</fullName>
    </submittedName>
</protein>
<reference evidence="1" key="1">
    <citation type="journal article" date="2021" name="Nat. Microbiol.">
        <title>Cocultivation of an ultrasmall environmental parasitic bacterium with lytic ability against bacteria associated with wastewater foams.</title>
        <authorList>
            <person name="Batinovic S."/>
            <person name="Rose J.J.A."/>
            <person name="Ratcliffe J."/>
            <person name="Seviour R.J."/>
            <person name="Petrovski S."/>
        </authorList>
    </citation>
    <scope>NUCLEOTIDE SEQUENCE</scope>
    <source>
        <strain evidence="1">JR1</strain>
    </source>
</reference>
<dbReference type="AlphaFoldDB" id="A0A857MN39"/>
<evidence type="ECO:0000313" key="2">
    <source>
        <dbReference type="Proteomes" id="UP001059824"/>
    </source>
</evidence>
<keyword evidence="2" id="KW-1185">Reference proteome</keyword>
<accession>A0A857MN39</accession>
<gene>
    <name evidence="1" type="ORF">GII36_03990</name>
</gene>
<dbReference type="Gene3D" id="1.10.530.10">
    <property type="match status" value="1"/>
</dbReference>
<organism evidence="1 2">
    <name type="scientific">Candidatus Mycosynbacter amalyticus</name>
    <dbReference type="NCBI Taxonomy" id="2665156"/>
    <lineage>
        <taxon>Bacteria</taxon>
        <taxon>Candidatus Saccharimonadota</taxon>
        <taxon>Candidatus Saccharimonadota incertae sedis</taxon>
        <taxon>Candidatus Mycosynbacter</taxon>
    </lineage>
</organism>
<dbReference type="InterPro" id="IPR023346">
    <property type="entry name" value="Lysozyme-like_dom_sf"/>
</dbReference>
<name>A0A857MN39_9BACT</name>
<dbReference type="Proteomes" id="UP001059824">
    <property type="component" value="Chromosome"/>
</dbReference>